<feature type="transmembrane region" description="Helical" evidence="2">
    <location>
        <begin position="411"/>
        <end position="430"/>
    </location>
</feature>
<dbReference type="Proteomes" id="UP000694888">
    <property type="component" value="Unplaced"/>
</dbReference>
<dbReference type="InterPro" id="IPR037185">
    <property type="entry name" value="EmrE-like"/>
</dbReference>
<evidence type="ECO:0000256" key="1">
    <source>
        <dbReference type="SAM" id="MobiDB-lite"/>
    </source>
</evidence>
<dbReference type="PANTHER" id="PTHR13146:SF0">
    <property type="entry name" value="SOLUTE CARRIER FAMILY 35 MEMBER F6"/>
    <property type="match status" value="1"/>
</dbReference>
<dbReference type="PANTHER" id="PTHR13146">
    <property type="match status" value="1"/>
</dbReference>
<feature type="transmembrane region" description="Helical" evidence="2">
    <location>
        <begin position="334"/>
        <end position="351"/>
    </location>
</feature>
<feature type="transmembrane region" description="Helical" evidence="2">
    <location>
        <begin position="207"/>
        <end position="227"/>
    </location>
</feature>
<organism evidence="3 4">
    <name type="scientific">Aplysia californica</name>
    <name type="common">California sea hare</name>
    <dbReference type="NCBI Taxonomy" id="6500"/>
    <lineage>
        <taxon>Eukaryota</taxon>
        <taxon>Metazoa</taxon>
        <taxon>Spiralia</taxon>
        <taxon>Lophotrochozoa</taxon>
        <taxon>Mollusca</taxon>
        <taxon>Gastropoda</taxon>
        <taxon>Heterobranchia</taxon>
        <taxon>Euthyneura</taxon>
        <taxon>Tectipleura</taxon>
        <taxon>Aplysiida</taxon>
        <taxon>Aplysioidea</taxon>
        <taxon>Aplysiidae</taxon>
        <taxon>Aplysia</taxon>
    </lineage>
</organism>
<gene>
    <name evidence="4" type="primary">LOC101858271</name>
</gene>
<name>A0ABM0JQ48_APLCA</name>
<proteinExistence type="predicted"/>
<feature type="transmembrane region" description="Helical" evidence="2">
    <location>
        <begin position="294"/>
        <end position="314"/>
    </location>
</feature>
<dbReference type="SUPFAM" id="SSF103481">
    <property type="entry name" value="Multidrug resistance efflux transporter EmrE"/>
    <property type="match status" value="1"/>
</dbReference>
<keyword evidence="2" id="KW-0812">Transmembrane</keyword>
<sequence length="531" mass="59940">MPAPPMKDIYIGTVFVLFGLVKVMCDRWQKELIVQGTPTRKPHAFDHTFVMWFLKQLMQFGLLFLWMAIDKNWLGFSRFRHGEVNQRGEDQANQRVVEILAGAPDNRDHVGMNVEEDDGNIQQENHHPQVNAADDNERANRAENNGEEEAPTARLVINDDADNNDDVANDANAGDGNDAEEEDRVLQFPPAPAYRPRVRRQKKYTKLLYFPPAFFHVSFVLLTYFGMQLTYSSSFGMLKGTVAFFTALLSMAFLAQQLPFYVWFGVVVATLGFGALGISDYVHNTPDGFEKYGIAAGDLQIGMGQIMFATKLIYEEKFIRKHSIHPMKFLGSEASYGFAFATILLIIFNLVDGVQYTEMPNGHIEDFQDAAFQLAADWRVVLAFVGSLLSYIVYTYLGLFLVRDQGALPRIMVELLVWAFYWGICLALHWEQFFIAQVPGFVLILKGILVYAHILVIPCFNCCQNDEVIGLDDDMPLDGNDDLQDGEDDDRMLDLVHDADNGMEVGENEGDSLILADHDDGDENPLLGVRR</sequence>
<feature type="compositionally biased region" description="Acidic residues" evidence="1">
    <location>
        <begin position="159"/>
        <end position="168"/>
    </location>
</feature>
<evidence type="ECO:0000256" key="2">
    <source>
        <dbReference type="SAM" id="Phobius"/>
    </source>
</evidence>
<feature type="transmembrane region" description="Helical" evidence="2">
    <location>
        <begin position="233"/>
        <end position="254"/>
    </location>
</feature>
<feature type="transmembrane region" description="Helical" evidence="2">
    <location>
        <begin position="380"/>
        <end position="399"/>
    </location>
</feature>
<keyword evidence="3" id="KW-1185">Reference proteome</keyword>
<feature type="region of interest" description="Disordered" evidence="1">
    <location>
        <begin position="119"/>
        <end position="185"/>
    </location>
</feature>
<accession>A0ABM0JQ48</accession>
<feature type="transmembrane region" description="Helical" evidence="2">
    <location>
        <begin position="261"/>
        <end position="282"/>
    </location>
</feature>
<protein>
    <submittedName>
        <fullName evidence="4">Uncharacterized protein LOC101858271 isoform X1</fullName>
    </submittedName>
</protein>
<keyword evidence="2" id="KW-1133">Transmembrane helix</keyword>
<evidence type="ECO:0000313" key="3">
    <source>
        <dbReference type="Proteomes" id="UP000694888"/>
    </source>
</evidence>
<reference evidence="4" key="1">
    <citation type="submission" date="2025-08" db="UniProtKB">
        <authorList>
            <consortium name="RefSeq"/>
        </authorList>
    </citation>
    <scope>IDENTIFICATION</scope>
</reference>
<feature type="transmembrane region" description="Helical" evidence="2">
    <location>
        <begin position="436"/>
        <end position="457"/>
    </location>
</feature>
<feature type="transmembrane region" description="Helical" evidence="2">
    <location>
        <begin position="49"/>
        <end position="69"/>
    </location>
</feature>
<dbReference type="GeneID" id="101858271"/>
<keyword evidence="2" id="KW-0472">Membrane</keyword>
<evidence type="ECO:0000313" key="4">
    <source>
        <dbReference type="RefSeq" id="XP_005098926.1"/>
    </source>
</evidence>
<dbReference type="RefSeq" id="XP_005098926.1">
    <property type="nucleotide sequence ID" value="XM_005098869.3"/>
</dbReference>